<proteinExistence type="predicted"/>
<sequence>MSLISLNSGLVPQDVGSHRETYQKPTAYSFYNFLLPDKNGTARIRAELRDALLDNVIYEDHGVEKRLLGQVHTVNTATKTPPISGDEQLVLKIVSKLRADPKRSLKALKDIADNADKAEEARRKKAKGVEDQVASDDRGKKEEIAMYPHLARIVEIIEHSVVQDQKRVKKDSKQDGLNYRLIICYGNKEPETDDPLLGNAAFDQKPDFVVADVPWPDEKHFGRTMHATSSTLQKGLMWRQLSAFMELKASRLDGPCPSKTSYPDIRRTLRQGADYARLILIARPYQYFVIGCFLCGTDFYVGWFDRGGIVMSSKYCIEQDDGLAIFVKFIIRLLWEMQLQDLGHHDTAMPIDDDSTYYGKDYPSLQVVAGTAKEPFCYVWKTIKKPMLASHSLLGRGTSISWALGHGDQAVMLKSALRLHQGKPPEIFRSKLCIILP</sequence>
<dbReference type="Proteomes" id="UP001144978">
    <property type="component" value="Unassembled WGS sequence"/>
</dbReference>
<organism evidence="1 2">
    <name type="scientific">Trametes sanguinea</name>
    <dbReference type="NCBI Taxonomy" id="158606"/>
    <lineage>
        <taxon>Eukaryota</taxon>
        <taxon>Fungi</taxon>
        <taxon>Dikarya</taxon>
        <taxon>Basidiomycota</taxon>
        <taxon>Agaricomycotina</taxon>
        <taxon>Agaricomycetes</taxon>
        <taxon>Polyporales</taxon>
        <taxon>Polyporaceae</taxon>
        <taxon>Trametes</taxon>
    </lineage>
</organism>
<dbReference type="EMBL" id="JANSHE010001102">
    <property type="protein sequence ID" value="KAJ3004614.1"/>
    <property type="molecule type" value="Genomic_DNA"/>
</dbReference>
<comment type="caution">
    <text evidence="1">The sequence shown here is derived from an EMBL/GenBank/DDBJ whole genome shotgun (WGS) entry which is preliminary data.</text>
</comment>
<keyword evidence="2" id="KW-1185">Reference proteome</keyword>
<gene>
    <name evidence="1" type="ORF">NUW54_g4730</name>
</gene>
<evidence type="ECO:0000313" key="1">
    <source>
        <dbReference type="EMBL" id="KAJ3004614.1"/>
    </source>
</evidence>
<reference evidence="1" key="1">
    <citation type="submission" date="2022-08" db="EMBL/GenBank/DDBJ databases">
        <title>Genome Sequence of Pycnoporus sanguineus.</title>
        <authorList>
            <person name="Buettner E."/>
        </authorList>
    </citation>
    <scope>NUCLEOTIDE SEQUENCE</scope>
    <source>
        <strain evidence="1">CG-C14</strain>
    </source>
</reference>
<evidence type="ECO:0000313" key="2">
    <source>
        <dbReference type="Proteomes" id="UP001144978"/>
    </source>
</evidence>
<name>A0ACC1PXL8_9APHY</name>
<accession>A0ACC1PXL8</accession>
<protein>
    <submittedName>
        <fullName evidence="1">Uncharacterized protein</fullName>
    </submittedName>
</protein>